<name>A0A2A4JXQ4_HELVI</name>
<accession>A0A2A4JXQ4</accession>
<organism evidence="2">
    <name type="scientific">Heliothis virescens</name>
    <name type="common">Tobacco budworm moth</name>
    <dbReference type="NCBI Taxonomy" id="7102"/>
    <lineage>
        <taxon>Eukaryota</taxon>
        <taxon>Metazoa</taxon>
        <taxon>Ecdysozoa</taxon>
        <taxon>Arthropoda</taxon>
        <taxon>Hexapoda</taxon>
        <taxon>Insecta</taxon>
        <taxon>Pterygota</taxon>
        <taxon>Neoptera</taxon>
        <taxon>Endopterygota</taxon>
        <taxon>Lepidoptera</taxon>
        <taxon>Glossata</taxon>
        <taxon>Ditrysia</taxon>
        <taxon>Noctuoidea</taxon>
        <taxon>Noctuidae</taxon>
        <taxon>Heliothinae</taxon>
        <taxon>Heliothis</taxon>
    </lineage>
</organism>
<evidence type="ECO:0000256" key="1">
    <source>
        <dbReference type="SAM" id="MobiDB-lite"/>
    </source>
</evidence>
<comment type="caution">
    <text evidence="2">The sequence shown here is derived from an EMBL/GenBank/DDBJ whole genome shotgun (WGS) entry which is preliminary data.</text>
</comment>
<evidence type="ECO:0000313" key="2">
    <source>
        <dbReference type="EMBL" id="PCG76797.1"/>
    </source>
</evidence>
<dbReference type="EMBL" id="NWSH01000384">
    <property type="protein sequence ID" value="PCG76797.1"/>
    <property type="molecule type" value="Genomic_DNA"/>
</dbReference>
<feature type="region of interest" description="Disordered" evidence="1">
    <location>
        <begin position="58"/>
        <end position="78"/>
    </location>
</feature>
<feature type="compositionally biased region" description="Basic and acidic residues" evidence="1">
    <location>
        <begin position="58"/>
        <end position="67"/>
    </location>
</feature>
<evidence type="ECO:0008006" key="3">
    <source>
        <dbReference type="Google" id="ProtNLM"/>
    </source>
</evidence>
<reference evidence="2" key="1">
    <citation type="submission" date="2017-09" db="EMBL/GenBank/DDBJ databases">
        <title>Contemporary evolution of a Lepidopteran species, Heliothis virescens, in response to modern agricultural practices.</title>
        <authorList>
            <person name="Fritz M.L."/>
            <person name="Deyonke A.M."/>
            <person name="Papanicolaou A."/>
            <person name="Micinski S."/>
            <person name="Westbrook J."/>
            <person name="Gould F."/>
        </authorList>
    </citation>
    <scope>NUCLEOTIDE SEQUENCE [LARGE SCALE GENOMIC DNA]</scope>
    <source>
        <strain evidence="2">HvINT-</strain>
        <tissue evidence="2">Whole body</tissue>
    </source>
</reference>
<dbReference type="AlphaFoldDB" id="A0A2A4JXQ4"/>
<protein>
    <recommendedName>
        <fullName evidence="3">WW domain-containing protein</fullName>
    </recommendedName>
</protein>
<gene>
    <name evidence="2" type="ORF">B5V51_8673</name>
</gene>
<proteinExistence type="predicted"/>
<sequence>MNANKKNIGLNNGWILCPSKSFPGKFYYFNVLNGEAAWSLSEPDKKGLKKEITPQVHKIADKSHEYPEPTSLPDETSLTSYDIGDHVKKTDYLRNIPYTQEVPTFGQLAFPKYVAKEPLMTNIVWTPLQLPMFCPDTKKPMSDKVTQTSSIERELFIQTCDIPLCKRFKNYETPFLCFDKRNKILNKPTFDTSTPRNAFEGHEKPTLVTSKSKFIKDSILKLDTILPQVATQVTEVKSVVEKPTLSLGNKVESTPEVEANLEKSDKVLGKLDQTDLRFLLLAKRRKSMDASVETVEKKKLKPSESKTITTPKKKVTFDLGLETGEGLALSDITSMEDFEQLTPPIIETPKTPILNHPPRQLGHKNIITPFTKEAEIPNVATSSFAKSLGLPVRKNTWYIVVDTDVLLLDYELIDNLVLSDPKCKLIIPHAVRADIESLCLGDCRGQQRVINARQLTRKLATPPPHYTV</sequence>